<dbReference type="GO" id="GO:0016787">
    <property type="term" value="F:hydrolase activity"/>
    <property type="evidence" value="ECO:0007669"/>
    <property type="project" value="UniProtKB-KW"/>
</dbReference>
<organism evidence="2 3">
    <name type="scientific">Mucilaginibacter frigoritolerans</name>
    <dbReference type="NCBI Taxonomy" id="652788"/>
    <lineage>
        <taxon>Bacteria</taxon>
        <taxon>Pseudomonadati</taxon>
        <taxon>Bacteroidota</taxon>
        <taxon>Sphingobacteriia</taxon>
        <taxon>Sphingobacteriales</taxon>
        <taxon>Sphingobacteriaceae</taxon>
        <taxon>Mucilaginibacter</taxon>
    </lineage>
</organism>
<evidence type="ECO:0000313" key="2">
    <source>
        <dbReference type="EMBL" id="TWJ04627.1"/>
    </source>
</evidence>
<name>A0A562UGW3_9SPHI</name>
<gene>
    <name evidence="2" type="ORF">JN11_00344</name>
</gene>
<keyword evidence="2" id="KW-0378">Hydrolase</keyword>
<dbReference type="SUPFAM" id="SSF51445">
    <property type="entry name" value="(Trans)glycosidases"/>
    <property type="match status" value="1"/>
</dbReference>
<accession>A0A562UGW3</accession>
<dbReference type="Gene3D" id="2.60.40.1180">
    <property type="entry name" value="Golgi alpha-mannosidase II"/>
    <property type="match status" value="1"/>
</dbReference>
<evidence type="ECO:0000313" key="3">
    <source>
        <dbReference type="Proteomes" id="UP000317010"/>
    </source>
</evidence>
<dbReference type="EMBL" id="VLLI01000001">
    <property type="protein sequence ID" value="TWJ04627.1"/>
    <property type="molecule type" value="Genomic_DNA"/>
</dbReference>
<comment type="caution">
    <text evidence="2">The sequence shown here is derived from an EMBL/GenBank/DDBJ whole genome shotgun (WGS) entry which is preliminary data.</text>
</comment>
<dbReference type="Pfam" id="PF16862">
    <property type="entry name" value="Glyco_hydro_79C"/>
    <property type="match status" value="1"/>
</dbReference>
<reference evidence="2 3" key="1">
    <citation type="submission" date="2019-07" db="EMBL/GenBank/DDBJ databases">
        <title>Genomic Encyclopedia of Archaeal and Bacterial Type Strains, Phase II (KMG-II): from individual species to whole genera.</title>
        <authorList>
            <person name="Goeker M."/>
        </authorList>
    </citation>
    <scope>NUCLEOTIDE SEQUENCE [LARGE SCALE GENOMIC DNA]</scope>
    <source>
        <strain evidence="2 3">ATCC BAA-1854</strain>
    </source>
</reference>
<sequence length="482" mass="53173">MKSLTVKSLLALILIGLCSFTIYLSKKPVKKHYDEGVNKNQSLNINIKIDDLHPGIQIPNDFLGLSYEITSLTDSVYFRSNHVKFKNLMAGLGNGVLRLNGYYGNFVPWGNHERNAIMSKGSNYYLTDSIATSDLDSVFAFVRPIGWKVILGIQLPHSTPERTHDEVSYAWRKGSDVIKAFEIGNEPEGLYKSNFANYYNDLSPHISIIKNKLPPNVPICGPASVHPDLFIAPFINKFYNRVSFITYHDYPVGENNVKNNVGQLLGNNAVITAYNKSHFVDSLSRIKNVKYRISECNNYADEGSGVADRFASALWGIDFMFTVAQNNAQGINFHGGGRGFTPISVNKGKVIEPQPLYYGMLFFHLASQGQLLPIKSNSSNTAIKAYAVLGKNQTIFLTLLNKDPYNSATINIATKSSYGTGKVIQLLAPSVSSKDSITMGGSSINRLGVWKAKSEETILPQHGSFNINIPAGSATLVTLPRQ</sequence>
<feature type="domain" description="Beta-glucuronidase C-terminal" evidence="1">
    <location>
        <begin position="385"/>
        <end position="476"/>
    </location>
</feature>
<dbReference type="InterPro" id="IPR052974">
    <property type="entry name" value="GH79_Enzymes"/>
</dbReference>
<protein>
    <submittedName>
        <fullName evidence="2">Glycosyl hydrolase family 79</fullName>
    </submittedName>
</protein>
<evidence type="ECO:0000259" key="1">
    <source>
        <dbReference type="Pfam" id="PF16862"/>
    </source>
</evidence>
<dbReference type="Gene3D" id="3.20.20.80">
    <property type="entry name" value="Glycosidases"/>
    <property type="match status" value="1"/>
</dbReference>
<proteinExistence type="predicted"/>
<dbReference type="InterPro" id="IPR031728">
    <property type="entry name" value="GlcAase_C"/>
</dbReference>
<dbReference type="InterPro" id="IPR013780">
    <property type="entry name" value="Glyco_hydro_b"/>
</dbReference>
<dbReference type="AlphaFoldDB" id="A0A562UGW3"/>
<dbReference type="Proteomes" id="UP000317010">
    <property type="component" value="Unassembled WGS sequence"/>
</dbReference>
<dbReference type="InterPro" id="IPR017853">
    <property type="entry name" value="GH"/>
</dbReference>
<dbReference type="OrthoDB" id="5166947at2"/>
<dbReference type="PANTHER" id="PTHR36183">
    <property type="entry name" value="BETA-GLUCURONIDASE"/>
    <property type="match status" value="1"/>
</dbReference>
<keyword evidence="3" id="KW-1185">Reference proteome</keyword>
<dbReference type="RefSeq" id="WP_144908996.1">
    <property type="nucleotide sequence ID" value="NZ_VLLI01000001.1"/>
</dbReference>
<dbReference type="PANTHER" id="PTHR36183:SF2">
    <property type="entry name" value="BETA-GLUCURONIDASE C-TERMINAL DOMAIN-CONTAINING PROTEIN"/>
    <property type="match status" value="1"/>
</dbReference>